<evidence type="ECO:0000313" key="3">
    <source>
        <dbReference type="Proteomes" id="UP000023152"/>
    </source>
</evidence>
<organism evidence="2 3">
    <name type="scientific">Reticulomyxa filosa</name>
    <dbReference type="NCBI Taxonomy" id="46433"/>
    <lineage>
        <taxon>Eukaryota</taxon>
        <taxon>Sar</taxon>
        <taxon>Rhizaria</taxon>
        <taxon>Retaria</taxon>
        <taxon>Foraminifera</taxon>
        <taxon>Monothalamids</taxon>
        <taxon>Reticulomyxidae</taxon>
        <taxon>Reticulomyxa</taxon>
    </lineage>
</organism>
<evidence type="ECO:0000256" key="1">
    <source>
        <dbReference type="SAM" id="MobiDB-lite"/>
    </source>
</evidence>
<dbReference type="Gene3D" id="1.25.10.10">
    <property type="entry name" value="Leucine-rich Repeat Variant"/>
    <property type="match status" value="1"/>
</dbReference>
<sequence length="310" mass="35029">MICLALSCPLWQNAKTHVGKRKQIKSKRANFEKTNRYQLKDKNALVHEKIFGVVVAMAKSHPDVFDSHAGFYIKRMMTHLINQDNKSVFACEKAIREILKTTANLKKLVRVFGATAQDKSTMIRKHSFVFLKSILERWVVTPNGESGDAPKKSAIDRSEASDTQTDEYKFEKMTPMSAAAAAAPPPPEEEEDLMKGTTTSGGNSDSAGNNDGVMKETLDLITESLKLGMKDMDKLVRMEAMECTNILNGIDEHRTEDLVSTMAAPFRKTYLQKYGDLSLQLEGKDNKYLTLIAQKGWFCLYVHFFFFFFL</sequence>
<feature type="compositionally biased region" description="Low complexity" evidence="1">
    <location>
        <begin position="196"/>
        <end position="212"/>
    </location>
</feature>
<dbReference type="AlphaFoldDB" id="X6LZ97"/>
<dbReference type="InterPro" id="IPR011989">
    <property type="entry name" value="ARM-like"/>
</dbReference>
<keyword evidence="3" id="KW-1185">Reference proteome</keyword>
<protein>
    <submittedName>
        <fullName evidence="2">Uncharacterized protein</fullName>
    </submittedName>
</protein>
<gene>
    <name evidence="2" type="ORF">RFI_30475</name>
</gene>
<feature type="compositionally biased region" description="Basic and acidic residues" evidence="1">
    <location>
        <begin position="148"/>
        <end position="172"/>
    </location>
</feature>
<dbReference type="EMBL" id="ASPP01026683">
    <property type="protein sequence ID" value="ETO06919.1"/>
    <property type="molecule type" value="Genomic_DNA"/>
</dbReference>
<accession>X6LZ97</accession>
<comment type="caution">
    <text evidence="2">The sequence shown here is derived from an EMBL/GenBank/DDBJ whole genome shotgun (WGS) entry which is preliminary data.</text>
</comment>
<dbReference type="Proteomes" id="UP000023152">
    <property type="component" value="Unassembled WGS sequence"/>
</dbReference>
<feature type="region of interest" description="Disordered" evidence="1">
    <location>
        <begin position="142"/>
        <end position="212"/>
    </location>
</feature>
<dbReference type="SUPFAM" id="SSF48371">
    <property type="entry name" value="ARM repeat"/>
    <property type="match status" value="1"/>
</dbReference>
<name>X6LZ97_RETFI</name>
<dbReference type="InterPro" id="IPR016024">
    <property type="entry name" value="ARM-type_fold"/>
</dbReference>
<proteinExistence type="predicted"/>
<reference evidence="2 3" key="1">
    <citation type="journal article" date="2013" name="Curr. Biol.">
        <title>The Genome of the Foraminiferan Reticulomyxa filosa.</title>
        <authorList>
            <person name="Glockner G."/>
            <person name="Hulsmann N."/>
            <person name="Schleicher M."/>
            <person name="Noegel A.A."/>
            <person name="Eichinger L."/>
            <person name="Gallinger C."/>
            <person name="Pawlowski J."/>
            <person name="Sierra R."/>
            <person name="Euteneuer U."/>
            <person name="Pillet L."/>
            <person name="Moustafa A."/>
            <person name="Platzer M."/>
            <person name="Groth M."/>
            <person name="Szafranski K."/>
            <person name="Schliwa M."/>
        </authorList>
    </citation>
    <scope>NUCLEOTIDE SEQUENCE [LARGE SCALE GENOMIC DNA]</scope>
</reference>
<evidence type="ECO:0000313" key="2">
    <source>
        <dbReference type="EMBL" id="ETO06919.1"/>
    </source>
</evidence>